<accession>A0A1J5PKA7</accession>
<proteinExistence type="predicted"/>
<sequence length="187" mass="21102">MKHLLRRFRRFFREQHGTATVETVLVLPLLIWTHLATYEYFDAFGTITRNMRATYTLADMISRQTGTVTPTYVQGMETLYAFLNHNPPNAWVRVTAVSWDPNAGSNGQYFVMWSQATDTADTKLDDISIQGYTSKLPTITSADTLIMVETRMTYVPTFTIAGLPTQTFAQTVVTQPRLSAQVAFNGT</sequence>
<gene>
    <name evidence="1" type="ORF">GALL_504180</name>
</gene>
<comment type="caution">
    <text evidence="1">The sequence shown here is derived from an EMBL/GenBank/DDBJ whole genome shotgun (WGS) entry which is preliminary data.</text>
</comment>
<protein>
    <recommendedName>
        <fullName evidence="2">TadE-like protein</fullName>
    </recommendedName>
</protein>
<name>A0A1J5PKA7_9ZZZZ</name>
<reference evidence="1" key="1">
    <citation type="submission" date="2016-10" db="EMBL/GenBank/DDBJ databases">
        <title>Sequence of Gallionella enrichment culture.</title>
        <authorList>
            <person name="Poehlein A."/>
            <person name="Muehling M."/>
            <person name="Daniel R."/>
        </authorList>
    </citation>
    <scope>NUCLEOTIDE SEQUENCE</scope>
</reference>
<evidence type="ECO:0008006" key="2">
    <source>
        <dbReference type="Google" id="ProtNLM"/>
    </source>
</evidence>
<organism evidence="1">
    <name type="scientific">mine drainage metagenome</name>
    <dbReference type="NCBI Taxonomy" id="410659"/>
    <lineage>
        <taxon>unclassified sequences</taxon>
        <taxon>metagenomes</taxon>
        <taxon>ecological metagenomes</taxon>
    </lineage>
</organism>
<dbReference type="EMBL" id="MLJW01005570">
    <property type="protein sequence ID" value="OIQ67996.1"/>
    <property type="molecule type" value="Genomic_DNA"/>
</dbReference>
<evidence type="ECO:0000313" key="1">
    <source>
        <dbReference type="EMBL" id="OIQ67996.1"/>
    </source>
</evidence>
<dbReference type="AlphaFoldDB" id="A0A1J5PKA7"/>